<feature type="compositionally biased region" description="Acidic residues" evidence="7">
    <location>
        <begin position="586"/>
        <end position="595"/>
    </location>
</feature>
<dbReference type="PROSITE" id="PS51192">
    <property type="entry name" value="HELICASE_ATP_BIND_1"/>
    <property type="match status" value="1"/>
</dbReference>
<evidence type="ECO:0000259" key="9">
    <source>
        <dbReference type="PROSITE" id="PS51194"/>
    </source>
</evidence>
<dbReference type="PROSITE" id="PS51194">
    <property type="entry name" value="HELICASE_CTER"/>
    <property type="match status" value="1"/>
</dbReference>
<dbReference type="InterPro" id="IPR011545">
    <property type="entry name" value="DEAD/DEAH_box_helicase_dom"/>
</dbReference>
<organism evidence="10 11">
    <name type="scientific">Hyaloscypha variabilis (strain UAMH 11265 / GT02V1 / F)</name>
    <name type="common">Meliniomyces variabilis</name>
    <dbReference type="NCBI Taxonomy" id="1149755"/>
    <lineage>
        <taxon>Eukaryota</taxon>
        <taxon>Fungi</taxon>
        <taxon>Dikarya</taxon>
        <taxon>Ascomycota</taxon>
        <taxon>Pezizomycotina</taxon>
        <taxon>Leotiomycetes</taxon>
        <taxon>Helotiales</taxon>
        <taxon>Hyaloscyphaceae</taxon>
        <taxon>Hyaloscypha</taxon>
        <taxon>Hyaloscypha variabilis</taxon>
    </lineage>
</organism>
<dbReference type="GO" id="GO:0003724">
    <property type="term" value="F:RNA helicase activity"/>
    <property type="evidence" value="ECO:0007669"/>
    <property type="project" value="UniProtKB-EC"/>
</dbReference>
<dbReference type="AlphaFoldDB" id="A0A2J6RG26"/>
<dbReference type="GO" id="GO:0003723">
    <property type="term" value="F:RNA binding"/>
    <property type="evidence" value="ECO:0007669"/>
    <property type="project" value="UniProtKB-UniRule"/>
</dbReference>
<feature type="domain" description="Helicase C-terminal" evidence="9">
    <location>
        <begin position="363"/>
        <end position="557"/>
    </location>
</feature>
<dbReference type="SUPFAM" id="SSF52540">
    <property type="entry name" value="P-loop containing nucleoside triphosphate hydrolases"/>
    <property type="match status" value="1"/>
</dbReference>
<evidence type="ECO:0000256" key="4">
    <source>
        <dbReference type="ARBA" id="ARBA00022884"/>
    </source>
</evidence>
<keyword evidence="3 6" id="KW-0067">ATP-binding</keyword>
<keyword evidence="11" id="KW-1185">Reference proteome</keyword>
<evidence type="ECO:0000313" key="10">
    <source>
        <dbReference type="EMBL" id="PMD37440.1"/>
    </source>
</evidence>
<dbReference type="PANTHER" id="PTHR24031">
    <property type="entry name" value="RNA HELICASE"/>
    <property type="match status" value="1"/>
</dbReference>
<proteinExistence type="inferred from homology"/>
<evidence type="ECO:0000256" key="7">
    <source>
        <dbReference type="SAM" id="MobiDB-lite"/>
    </source>
</evidence>
<evidence type="ECO:0000256" key="2">
    <source>
        <dbReference type="ARBA" id="ARBA00022801"/>
    </source>
</evidence>
<gene>
    <name evidence="10" type="ORF">L207DRAFT_568424</name>
</gene>
<feature type="domain" description="Helicase ATP-binding" evidence="8">
    <location>
        <begin position="109"/>
        <end position="319"/>
    </location>
</feature>
<protein>
    <recommendedName>
        <fullName evidence="6">ATP-dependent RNA helicase</fullName>
        <ecNumber evidence="6">3.6.4.13</ecNumber>
    </recommendedName>
</protein>
<dbReference type="Proteomes" id="UP000235786">
    <property type="component" value="Unassembled WGS sequence"/>
</dbReference>
<dbReference type="InterPro" id="IPR027417">
    <property type="entry name" value="P-loop_NTPase"/>
</dbReference>
<dbReference type="EMBL" id="KZ613949">
    <property type="protein sequence ID" value="PMD37440.1"/>
    <property type="molecule type" value="Genomic_DNA"/>
</dbReference>
<feature type="region of interest" description="Disordered" evidence="7">
    <location>
        <begin position="560"/>
        <end position="595"/>
    </location>
</feature>
<evidence type="ECO:0000259" key="8">
    <source>
        <dbReference type="PROSITE" id="PS51192"/>
    </source>
</evidence>
<comment type="function">
    <text evidence="6">RNA helicase.</text>
</comment>
<keyword evidence="4 6" id="KW-0694">RNA-binding</keyword>
<dbReference type="Gene3D" id="3.40.50.300">
    <property type="entry name" value="P-loop containing nucleotide triphosphate hydrolases"/>
    <property type="match status" value="2"/>
</dbReference>
<keyword evidence="5" id="KW-0539">Nucleus</keyword>
<dbReference type="GO" id="GO:0016787">
    <property type="term" value="F:hydrolase activity"/>
    <property type="evidence" value="ECO:0007669"/>
    <property type="project" value="UniProtKB-KW"/>
</dbReference>
<keyword evidence="6" id="KW-0347">Helicase</keyword>
<evidence type="ECO:0000313" key="11">
    <source>
        <dbReference type="Proteomes" id="UP000235786"/>
    </source>
</evidence>
<feature type="compositionally biased region" description="Low complexity" evidence="7">
    <location>
        <begin position="1"/>
        <end position="14"/>
    </location>
</feature>
<feature type="region of interest" description="Disordered" evidence="7">
    <location>
        <begin position="1"/>
        <end position="23"/>
    </location>
</feature>
<dbReference type="STRING" id="1149755.A0A2J6RG26"/>
<comment type="domain">
    <text evidence="6">The Q motif is unique to and characteristic of the DEAD box family of RNA helicases and controls ATP binding and hydrolysis.</text>
</comment>
<evidence type="ECO:0000256" key="5">
    <source>
        <dbReference type="ARBA" id="ARBA00023242"/>
    </source>
</evidence>
<keyword evidence="2 6" id="KW-0378">Hydrolase</keyword>
<name>A0A2J6RG26_HYAVF</name>
<evidence type="ECO:0000256" key="6">
    <source>
        <dbReference type="RuleBase" id="RU365068"/>
    </source>
</evidence>
<keyword evidence="1 6" id="KW-0547">Nucleotide-binding</keyword>
<dbReference type="InterPro" id="IPR014001">
    <property type="entry name" value="Helicase_ATP-bd"/>
</dbReference>
<accession>A0A2J6RG26</accession>
<dbReference type="OrthoDB" id="10256233at2759"/>
<comment type="catalytic activity">
    <reaction evidence="6">
        <text>ATP + H2O = ADP + phosphate + H(+)</text>
        <dbReference type="Rhea" id="RHEA:13065"/>
        <dbReference type="ChEBI" id="CHEBI:15377"/>
        <dbReference type="ChEBI" id="CHEBI:15378"/>
        <dbReference type="ChEBI" id="CHEBI:30616"/>
        <dbReference type="ChEBI" id="CHEBI:43474"/>
        <dbReference type="ChEBI" id="CHEBI:456216"/>
        <dbReference type="EC" id="3.6.4.13"/>
    </reaction>
</comment>
<dbReference type="EC" id="3.6.4.13" evidence="6"/>
<evidence type="ECO:0000256" key="3">
    <source>
        <dbReference type="ARBA" id="ARBA00022840"/>
    </source>
</evidence>
<dbReference type="SMART" id="SM00487">
    <property type="entry name" value="DEXDc"/>
    <property type="match status" value="1"/>
</dbReference>
<reference evidence="10 11" key="1">
    <citation type="submission" date="2016-04" db="EMBL/GenBank/DDBJ databases">
        <title>A degradative enzymes factory behind the ericoid mycorrhizal symbiosis.</title>
        <authorList>
            <consortium name="DOE Joint Genome Institute"/>
            <person name="Martino E."/>
            <person name="Morin E."/>
            <person name="Grelet G."/>
            <person name="Kuo A."/>
            <person name="Kohler A."/>
            <person name="Daghino S."/>
            <person name="Barry K."/>
            <person name="Choi C."/>
            <person name="Cichocki N."/>
            <person name="Clum A."/>
            <person name="Copeland A."/>
            <person name="Hainaut M."/>
            <person name="Haridas S."/>
            <person name="Labutti K."/>
            <person name="Lindquist E."/>
            <person name="Lipzen A."/>
            <person name="Khouja H.-R."/>
            <person name="Murat C."/>
            <person name="Ohm R."/>
            <person name="Olson A."/>
            <person name="Spatafora J."/>
            <person name="Veneault-Fourrey C."/>
            <person name="Henrissat B."/>
            <person name="Grigoriev I."/>
            <person name="Martin F."/>
            <person name="Perotto S."/>
        </authorList>
    </citation>
    <scope>NUCLEOTIDE SEQUENCE [LARGE SCALE GENOMIC DNA]</scope>
    <source>
        <strain evidence="10 11">F</strain>
    </source>
</reference>
<dbReference type="Pfam" id="PF00270">
    <property type="entry name" value="DEAD"/>
    <property type="match status" value="1"/>
</dbReference>
<dbReference type="GO" id="GO:0005524">
    <property type="term" value="F:ATP binding"/>
    <property type="evidence" value="ECO:0007669"/>
    <property type="project" value="UniProtKB-UniRule"/>
</dbReference>
<dbReference type="InterPro" id="IPR001650">
    <property type="entry name" value="Helicase_C-like"/>
</dbReference>
<sequence>MDSGPPAAAPAAPAQPESGSSEHNIPIRFVPVVRKNHMKAVDKGTVESELSKHLPDIEPAVWKEIGTTRRESLIIGWERLDLEAELIEVLLLDLAMAPPFPMQVALTKRLQCDKTQTILVSGSACAGKTLAYVVPIVNYVLKNTSKDFQSSNSTKPPSTHHRSVEPARPVAIVIAPTRLLAKQVHEEATNIMNALNSRSQKSQGISQISLRSFLAVGSSPMKSKFTKQESPQIIVATLGRLGHYVQKRIISLAQVRIVVFDEADEFIRDSHDPERWPQLWGDTGILGATKDASRLLISTNPDLREKRMLDRFLPADSKTMYRLRTGNTTTEFVEVDMQVLELSGDDEGGVITHDPYLLQTTRIICSYIERLPEKAGIKAIICYTNTKHDAEHMEFMMSYLADNTPISWQGGKLLSADGSPLPEKLPSRLETVFQVHRHVEGVNQSIDRIKQCMRNRYRPIIVATDMLSKGLDLKDLDVVFQTRLPQVAGKKKMSEAEAMTELESRLARTGRHGSNGACILFFKPMTDDWAANCLIAHLEGANVDVPEFLKIAAQRHEGKNCVQEEDASAGKDNGFGSEHPNATNGGEEETVQDNQ</sequence>
<evidence type="ECO:0000256" key="1">
    <source>
        <dbReference type="ARBA" id="ARBA00022741"/>
    </source>
</evidence>
<dbReference type="Pfam" id="PF00271">
    <property type="entry name" value="Helicase_C"/>
    <property type="match status" value="1"/>
</dbReference>
<comment type="similarity">
    <text evidence="6">Belongs to the DEAD box helicase family.</text>
</comment>